<evidence type="ECO:0000256" key="6">
    <source>
        <dbReference type="ARBA" id="ARBA00022679"/>
    </source>
</evidence>
<dbReference type="EMBL" id="JAGKQH010000020">
    <property type="protein sequence ID" value="KAG6570765.1"/>
    <property type="molecule type" value="Genomic_DNA"/>
</dbReference>
<keyword evidence="4" id="KW-0690">Ribosome biogenesis</keyword>
<evidence type="ECO:0000256" key="8">
    <source>
        <dbReference type="ARBA" id="ARBA00022777"/>
    </source>
</evidence>
<comment type="subcellular location">
    <subcellularLocation>
        <location evidence="2">Nucleus</location>
    </subcellularLocation>
</comment>
<dbReference type="AlphaFoldDB" id="A0AAV6LU18"/>
<evidence type="ECO:0000256" key="5">
    <source>
        <dbReference type="ARBA" id="ARBA00022552"/>
    </source>
</evidence>
<dbReference type="PANTHER" id="PTHR12595">
    <property type="entry name" value="POS9-ACTIVATING FACTOR FAP7-RELATED"/>
    <property type="match status" value="1"/>
</dbReference>
<accession>A0AAV6LU18</accession>
<feature type="domain" description="MaoC-like" evidence="12">
    <location>
        <begin position="238"/>
        <end position="330"/>
    </location>
</feature>
<sequence>MAQDRKRQRPNILITGTPGTGKTTTSSALADAAQLRHVSVGNLVKEKSLHDGWDDELQCYVINEDLVCDELEDLMDEGGIIVDYHGCDFFPERWFDRVVVLQTENSILYDRLTKRGYDGAKLSNNIECEIFQILLEEAKENYQENIVVALRSDTVEDVARNVETLSNWVKNWQPHPVGSVVFSTRLVCGRHLTDTYRPFTSMLSRGGLISSYISSSLKCFSSSTSNVLKVGDILSHTRIFTSEDVLEYSKVSHDSNPLHFDSALARRAGFDDRLVHGMLVASMFPHVISSHFPGAIYVSQSLNFKLPVYVGETIIVRVEAIDLREIKKRHLAKFQTKCLRNGDELVLDGEARAILPSGFCSTDG</sequence>
<keyword evidence="10" id="KW-0539">Nucleus</keyword>
<evidence type="ECO:0000256" key="7">
    <source>
        <dbReference type="ARBA" id="ARBA00022741"/>
    </source>
</evidence>
<evidence type="ECO:0000256" key="1">
    <source>
        <dbReference type="ARBA" id="ARBA00000582"/>
    </source>
</evidence>
<protein>
    <submittedName>
        <fullName evidence="13">Adenylate kinase isoenzyme 6-like protein</fullName>
    </submittedName>
</protein>
<evidence type="ECO:0000259" key="12">
    <source>
        <dbReference type="Pfam" id="PF01575"/>
    </source>
</evidence>
<dbReference type="PANTHER" id="PTHR12595:SF0">
    <property type="entry name" value="ADENYLATE KINASE ISOENZYME 6"/>
    <property type="match status" value="1"/>
</dbReference>
<dbReference type="FunFam" id="3.40.50.300:FF:000372">
    <property type="entry name" value="Adenylate kinase isoenzyme 6 homolog"/>
    <property type="match status" value="1"/>
</dbReference>
<keyword evidence="5" id="KW-0698">rRNA processing</keyword>
<dbReference type="HAMAP" id="MF_00039">
    <property type="entry name" value="Adenylate_kinase_AK6"/>
    <property type="match status" value="1"/>
</dbReference>
<keyword evidence="7" id="KW-0547">Nucleotide-binding</keyword>
<dbReference type="GO" id="GO:0016887">
    <property type="term" value="F:ATP hydrolysis activity"/>
    <property type="evidence" value="ECO:0007669"/>
    <property type="project" value="InterPro"/>
</dbReference>
<dbReference type="GO" id="GO:0005524">
    <property type="term" value="F:ATP binding"/>
    <property type="evidence" value="ECO:0007669"/>
    <property type="project" value="UniProtKB-KW"/>
</dbReference>
<feature type="non-terminal residue" evidence="13">
    <location>
        <position position="1"/>
    </location>
</feature>
<evidence type="ECO:0000256" key="10">
    <source>
        <dbReference type="ARBA" id="ARBA00023242"/>
    </source>
</evidence>
<comment type="catalytic activity">
    <reaction evidence="1">
        <text>AMP + ATP = 2 ADP</text>
        <dbReference type="Rhea" id="RHEA:12973"/>
        <dbReference type="ChEBI" id="CHEBI:30616"/>
        <dbReference type="ChEBI" id="CHEBI:456215"/>
        <dbReference type="ChEBI" id="CHEBI:456216"/>
        <dbReference type="EC" id="2.7.4.3"/>
    </reaction>
</comment>
<dbReference type="GO" id="GO:0006364">
    <property type="term" value="P:rRNA processing"/>
    <property type="evidence" value="ECO:0007669"/>
    <property type="project" value="UniProtKB-KW"/>
</dbReference>
<comment type="caution">
    <text evidence="13">The sequence shown here is derived from an EMBL/GenBank/DDBJ whole genome shotgun (WGS) entry which is preliminary data.</text>
</comment>
<evidence type="ECO:0000256" key="11">
    <source>
        <dbReference type="SAM" id="MobiDB-lite"/>
    </source>
</evidence>
<feature type="region of interest" description="Disordered" evidence="11">
    <location>
        <begin position="1"/>
        <end position="25"/>
    </location>
</feature>
<dbReference type="GO" id="GO:0005634">
    <property type="term" value="C:nucleus"/>
    <property type="evidence" value="ECO:0007669"/>
    <property type="project" value="UniProtKB-SubCell"/>
</dbReference>
<dbReference type="GO" id="GO:0004017">
    <property type="term" value="F:AMP kinase activity"/>
    <property type="evidence" value="ECO:0007669"/>
    <property type="project" value="UniProtKB-EC"/>
</dbReference>
<gene>
    <name evidence="13" type="primary">AAK6</name>
    <name evidence="13" type="ORF">SDJN03_29680</name>
</gene>
<dbReference type="InterPro" id="IPR020618">
    <property type="entry name" value="Adenyl_kinase_AK6"/>
</dbReference>
<keyword evidence="14" id="KW-1185">Reference proteome</keyword>
<dbReference type="Pfam" id="PF01575">
    <property type="entry name" value="MaoC_dehydratas"/>
    <property type="match status" value="1"/>
</dbReference>
<evidence type="ECO:0000256" key="3">
    <source>
        <dbReference type="ARBA" id="ARBA00022490"/>
    </source>
</evidence>
<dbReference type="CDD" id="cd03449">
    <property type="entry name" value="R_hydratase"/>
    <property type="match status" value="1"/>
</dbReference>
<keyword evidence="6" id="KW-0808">Transferase</keyword>
<name>A0AAV6LU18_9ROSI</name>
<evidence type="ECO:0000313" key="14">
    <source>
        <dbReference type="Proteomes" id="UP000685013"/>
    </source>
</evidence>
<evidence type="ECO:0000256" key="4">
    <source>
        <dbReference type="ARBA" id="ARBA00022517"/>
    </source>
</evidence>
<evidence type="ECO:0000313" key="13">
    <source>
        <dbReference type="EMBL" id="KAG6570765.1"/>
    </source>
</evidence>
<dbReference type="GO" id="GO:0005737">
    <property type="term" value="C:cytoplasm"/>
    <property type="evidence" value="ECO:0007669"/>
    <property type="project" value="TreeGrafter"/>
</dbReference>
<reference evidence="13 14" key="1">
    <citation type="journal article" date="2021" name="Hortic Res">
        <title>The domestication of Cucurbita argyrosperma as revealed by the genome of its wild relative.</title>
        <authorList>
            <person name="Barrera-Redondo J."/>
            <person name="Sanchez-de la Vega G."/>
            <person name="Aguirre-Liguori J.A."/>
            <person name="Castellanos-Morales G."/>
            <person name="Gutierrez-Guerrero Y.T."/>
            <person name="Aguirre-Dugua X."/>
            <person name="Aguirre-Planter E."/>
            <person name="Tenaillon M.I."/>
            <person name="Lira-Saade R."/>
            <person name="Eguiarte L.E."/>
        </authorList>
    </citation>
    <scope>NUCLEOTIDE SEQUENCE [LARGE SCALE GENOMIC DNA]</scope>
    <source>
        <strain evidence="13">JBR-2021</strain>
    </source>
</reference>
<evidence type="ECO:0000256" key="2">
    <source>
        <dbReference type="ARBA" id="ARBA00004123"/>
    </source>
</evidence>
<dbReference type="Pfam" id="PF13238">
    <property type="entry name" value="AAA_18"/>
    <property type="match status" value="1"/>
</dbReference>
<organism evidence="13 14">
    <name type="scientific">Cucurbita argyrosperma subsp. sororia</name>
    <dbReference type="NCBI Taxonomy" id="37648"/>
    <lineage>
        <taxon>Eukaryota</taxon>
        <taxon>Viridiplantae</taxon>
        <taxon>Streptophyta</taxon>
        <taxon>Embryophyta</taxon>
        <taxon>Tracheophyta</taxon>
        <taxon>Spermatophyta</taxon>
        <taxon>Magnoliopsida</taxon>
        <taxon>eudicotyledons</taxon>
        <taxon>Gunneridae</taxon>
        <taxon>Pentapetalae</taxon>
        <taxon>rosids</taxon>
        <taxon>fabids</taxon>
        <taxon>Cucurbitales</taxon>
        <taxon>Cucurbitaceae</taxon>
        <taxon>Cucurbiteae</taxon>
        <taxon>Cucurbita</taxon>
    </lineage>
</organism>
<keyword evidence="9" id="KW-0067">ATP-binding</keyword>
<keyword evidence="8 13" id="KW-0418">Kinase</keyword>
<dbReference type="Proteomes" id="UP000685013">
    <property type="component" value="Chromosome 20"/>
</dbReference>
<proteinExistence type="inferred from homology"/>
<feature type="compositionally biased region" description="Low complexity" evidence="11">
    <location>
        <begin position="15"/>
        <end position="25"/>
    </location>
</feature>
<evidence type="ECO:0000256" key="9">
    <source>
        <dbReference type="ARBA" id="ARBA00022840"/>
    </source>
</evidence>
<keyword evidence="3" id="KW-0963">Cytoplasm</keyword>
<dbReference type="InterPro" id="IPR002539">
    <property type="entry name" value="MaoC-like_dom"/>
</dbReference>